<evidence type="ECO:0000313" key="4">
    <source>
        <dbReference type="EMBL" id="MFE9598257.1"/>
    </source>
</evidence>
<reference evidence="4 5" key="1">
    <citation type="submission" date="2024-10" db="EMBL/GenBank/DDBJ databases">
        <title>The Natural Products Discovery Center: Release of the First 8490 Sequenced Strains for Exploring Actinobacteria Biosynthetic Diversity.</title>
        <authorList>
            <person name="Kalkreuter E."/>
            <person name="Kautsar S.A."/>
            <person name="Yang D."/>
            <person name="Bader C.D."/>
            <person name="Teijaro C.N."/>
            <person name="Fluegel L."/>
            <person name="Davis C.M."/>
            <person name="Simpson J.R."/>
            <person name="Lauterbach L."/>
            <person name="Steele A.D."/>
            <person name="Gui C."/>
            <person name="Meng S."/>
            <person name="Li G."/>
            <person name="Viehrig K."/>
            <person name="Ye F."/>
            <person name="Su P."/>
            <person name="Kiefer A.F."/>
            <person name="Nichols A."/>
            <person name="Cepeda A.J."/>
            <person name="Yan W."/>
            <person name="Fan B."/>
            <person name="Jiang Y."/>
            <person name="Adhikari A."/>
            <person name="Zheng C.-J."/>
            <person name="Schuster L."/>
            <person name="Cowan T.M."/>
            <person name="Smanski M.J."/>
            <person name="Chevrette M.G."/>
            <person name="De Carvalho L.P.S."/>
            <person name="Shen B."/>
        </authorList>
    </citation>
    <scope>NUCLEOTIDE SEQUENCE [LARGE SCALE GENOMIC DNA]</scope>
    <source>
        <strain evidence="4 5">NPDC006488</strain>
    </source>
</reference>
<dbReference type="Pfam" id="PF00294">
    <property type="entry name" value="PfkB"/>
    <property type="match status" value="1"/>
</dbReference>
<sequence length="304" mass="31083">MSARLWHLGNVVVDLVLEVPALPELGGDVLATRTERTPGGGFNVMAAAARQGLPVTYAGAHGTGPFGDRARAALRAEGIDTLLSPRPEPDTGFVVCLVDADGERTFVTSPGAEATLAAADLVELRPGASDLVYVTGYSLLYDSNRAALLDLVPRLHPALTLVVDPGPLAAEIPRAALELLLARADWWSCNAREAALLTGVDDVVEAARMLQSLLGRGSVLVRTGPGGCLVCHGGRLVTVPGFAVDAVDLNGAGDAHTGVFMAALAQALDPVAAARRANAGAALAVTAPGPATAPDAARLDAFLN</sequence>
<protein>
    <submittedName>
        <fullName evidence="4">PfkB family carbohydrate kinase</fullName>
    </submittedName>
</protein>
<dbReference type="Proteomes" id="UP001601303">
    <property type="component" value="Unassembled WGS sequence"/>
</dbReference>
<evidence type="ECO:0000256" key="1">
    <source>
        <dbReference type="ARBA" id="ARBA00022679"/>
    </source>
</evidence>
<dbReference type="PANTHER" id="PTHR10584:SF166">
    <property type="entry name" value="RIBOKINASE"/>
    <property type="match status" value="1"/>
</dbReference>
<comment type="caution">
    <text evidence="4">The sequence shown here is derived from an EMBL/GenBank/DDBJ whole genome shotgun (WGS) entry which is preliminary data.</text>
</comment>
<name>A0ABW6LYB3_9ACTN</name>
<dbReference type="EMBL" id="JBIAHM010000002">
    <property type="protein sequence ID" value="MFE9598257.1"/>
    <property type="molecule type" value="Genomic_DNA"/>
</dbReference>
<keyword evidence="1" id="KW-0808">Transferase</keyword>
<dbReference type="InterPro" id="IPR029056">
    <property type="entry name" value="Ribokinase-like"/>
</dbReference>
<dbReference type="Gene3D" id="3.40.1190.20">
    <property type="match status" value="1"/>
</dbReference>
<gene>
    <name evidence="4" type="ORF">ACFYNQ_06700</name>
</gene>
<accession>A0ABW6LYB3</accession>
<keyword evidence="2 4" id="KW-0418">Kinase</keyword>
<dbReference type="RefSeq" id="WP_388103494.1">
    <property type="nucleotide sequence ID" value="NZ_JBIAHM010000002.1"/>
</dbReference>
<evidence type="ECO:0000259" key="3">
    <source>
        <dbReference type="Pfam" id="PF00294"/>
    </source>
</evidence>
<dbReference type="PANTHER" id="PTHR10584">
    <property type="entry name" value="SUGAR KINASE"/>
    <property type="match status" value="1"/>
</dbReference>
<dbReference type="InterPro" id="IPR011611">
    <property type="entry name" value="PfkB_dom"/>
</dbReference>
<evidence type="ECO:0000256" key="2">
    <source>
        <dbReference type="ARBA" id="ARBA00022777"/>
    </source>
</evidence>
<proteinExistence type="predicted"/>
<evidence type="ECO:0000313" key="5">
    <source>
        <dbReference type="Proteomes" id="UP001601303"/>
    </source>
</evidence>
<feature type="domain" description="Carbohydrate kinase PfkB" evidence="3">
    <location>
        <begin position="8"/>
        <end position="293"/>
    </location>
</feature>
<organism evidence="4 5">
    <name type="scientific">Streptomyces hokutonensis</name>
    <dbReference type="NCBI Taxonomy" id="1306990"/>
    <lineage>
        <taxon>Bacteria</taxon>
        <taxon>Bacillati</taxon>
        <taxon>Actinomycetota</taxon>
        <taxon>Actinomycetes</taxon>
        <taxon>Kitasatosporales</taxon>
        <taxon>Streptomycetaceae</taxon>
        <taxon>Streptomyces</taxon>
    </lineage>
</organism>
<dbReference type="SUPFAM" id="SSF53613">
    <property type="entry name" value="Ribokinase-like"/>
    <property type="match status" value="1"/>
</dbReference>
<dbReference type="GO" id="GO:0016301">
    <property type="term" value="F:kinase activity"/>
    <property type="evidence" value="ECO:0007669"/>
    <property type="project" value="UniProtKB-KW"/>
</dbReference>
<keyword evidence="5" id="KW-1185">Reference proteome</keyword>